<keyword evidence="1" id="KW-0175">Coiled coil</keyword>
<protein>
    <submittedName>
        <fullName evidence="2">Uncharacterized protein</fullName>
    </submittedName>
</protein>
<evidence type="ECO:0000256" key="1">
    <source>
        <dbReference type="SAM" id="Coils"/>
    </source>
</evidence>
<feature type="coiled-coil region" evidence="1">
    <location>
        <begin position="142"/>
        <end position="169"/>
    </location>
</feature>
<sequence length="383" mass="42211">MWPKSKTKKITVAFHGVRINIDTELPIIKAGVIELLRDHPELALSRTREGVLSIDQLTRDIAARDQQISLLQDADAASSYHASRAEIERTAKLRTIQAEVFAQQAPIVFVGNSEEATAVDFCLAAALAVSRIGDGEISYQVKALLQIALECAESEAQAAKAMLEQQAVRRPPMPKHAASRPVQGGALKLDAMKVSQPELMDEPGPWKARRIPYNKDRLFTSAEYLDHFKAKWSGVALADEKAGSIEVSARLLEFANALRFSKSNVVSLRKSNLDGLKWPVVVRRFLDEMFPPNFEAKSLRVTAILSALLDAEDLHEEGADFRYVANHVVAASELLDQEIAFQQAEQMKANRSPATGPVALPAVSSVAKVDEVERIWTRDPDAE</sequence>
<accession>A0A246DLE8</accession>
<comment type="caution">
    <text evidence="2">The sequence shown here is derived from an EMBL/GenBank/DDBJ whole genome shotgun (WGS) entry which is preliminary data.</text>
</comment>
<dbReference type="AlphaFoldDB" id="A0A246DLE8"/>
<gene>
    <name evidence="2" type="ORF">B5E41_29215</name>
</gene>
<name>A0A246DLE8_9HYPH</name>
<reference evidence="2 3" key="1">
    <citation type="submission" date="2017-03" db="EMBL/GenBank/DDBJ databases">
        <title>Genome of strain Rhizobium sp. CNPSo 668.</title>
        <authorList>
            <person name="Ribeiro R."/>
        </authorList>
    </citation>
    <scope>NUCLEOTIDE SEQUENCE [LARGE SCALE GENOMIC DNA]</scope>
    <source>
        <strain evidence="2 3">CNPSo 668</strain>
    </source>
</reference>
<evidence type="ECO:0000313" key="2">
    <source>
        <dbReference type="EMBL" id="OWO90009.1"/>
    </source>
</evidence>
<organism evidence="2 3">
    <name type="scientific">Rhizobium esperanzae</name>
    <dbReference type="NCBI Taxonomy" id="1967781"/>
    <lineage>
        <taxon>Bacteria</taxon>
        <taxon>Pseudomonadati</taxon>
        <taxon>Pseudomonadota</taxon>
        <taxon>Alphaproteobacteria</taxon>
        <taxon>Hyphomicrobiales</taxon>
        <taxon>Rhizobiaceae</taxon>
        <taxon>Rhizobium/Agrobacterium group</taxon>
        <taxon>Rhizobium</taxon>
    </lineage>
</organism>
<dbReference type="Proteomes" id="UP000197269">
    <property type="component" value="Unassembled WGS sequence"/>
</dbReference>
<dbReference type="EMBL" id="MXPU01000032">
    <property type="protein sequence ID" value="OWO90009.1"/>
    <property type="molecule type" value="Genomic_DNA"/>
</dbReference>
<dbReference type="RefSeq" id="WP_088397115.1">
    <property type="nucleotide sequence ID" value="NZ_MXPU01000032.1"/>
</dbReference>
<proteinExistence type="predicted"/>
<evidence type="ECO:0000313" key="3">
    <source>
        <dbReference type="Proteomes" id="UP000197269"/>
    </source>
</evidence>